<dbReference type="Proteomes" id="UP000291713">
    <property type="component" value="Unassembled WGS sequence"/>
</dbReference>
<reference evidence="5 6" key="1">
    <citation type="journal article" date="2018" name="Sci. Rep.">
        <title>Genomic diversity and distribution of Bifidobacterium longum subsp. longum across the human lifespan.</title>
        <authorList>
            <person name="Odamaki T."/>
            <person name="Bottacini F."/>
            <person name="Kato K."/>
            <person name="Mitsuyama E."/>
            <person name="Yoshida K."/>
            <person name="Horigome A."/>
            <person name="Xiao J.Z."/>
            <person name="van Sinderen D."/>
        </authorList>
    </citation>
    <scope>NUCLEOTIDE SEQUENCE [LARGE SCALE GENOMIC DNA]</scope>
    <source>
        <strain evidence="2 6">MCC10102</strain>
        <strain evidence="3 7">MCC10116</strain>
        <strain evidence="4 5">MCC10120</strain>
    </source>
</reference>
<dbReference type="EMBL" id="SHTU01000019">
    <property type="protein sequence ID" value="TCF95117.1"/>
    <property type="molecule type" value="Genomic_DNA"/>
</dbReference>
<evidence type="ECO:0000313" key="2">
    <source>
        <dbReference type="EMBL" id="TCF45917.1"/>
    </source>
</evidence>
<name>A0A1D7UP71_BIFLL</name>
<sequence>MADISRNTTPAWQDPHLKDRGDYTEQDIQNIQEKGGILPDFTLDEAEETHLFARVAQALSKTLTRQGLAVRHEAKAAAEPMGYRLDEHAIAIDTRRPWKDIALDLAHALGAIQVARDALNPADQPQGAAEWNRYKDKGRMVGDQLLASIGLLNSHWHENRGVIRAHALQARVMAEPDLHAPLGVYDWNAAWITGEIATRNPDPAQPLAVQPIRIPATKPEDIHLALPDDPANPLQVTDHPIITPHDDLVETTGRHLILGAGMPTMLIVDMDRSDAAGLDLVRRAATRESTFQGSVSECIRQAQATAPGYDPAPDEGPTGLWPAANMFPDPAVLPGAMPMETPDRPGPAQDAGMDGPAIGA</sequence>
<evidence type="ECO:0000313" key="3">
    <source>
        <dbReference type="EMBL" id="TCF64951.1"/>
    </source>
</evidence>
<dbReference type="RefSeq" id="WP_069483832.1">
    <property type="nucleotide sequence ID" value="NZ_CP016019.1"/>
</dbReference>
<feature type="region of interest" description="Disordered" evidence="1">
    <location>
        <begin position="1"/>
        <end position="20"/>
    </location>
</feature>
<gene>
    <name evidence="2" type="ORF">MCC10102_1017</name>
    <name evidence="3" type="ORF">MCC10116_0714</name>
    <name evidence="4" type="ORF">MCC10120_1103</name>
</gene>
<feature type="compositionally biased region" description="Polar residues" evidence="1">
    <location>
        <begin position="1"/>
        <end position="11"/>
    </location>
</feature>
<evidence type="ECO:0000313" key="5">
    <source>
        <dbReference type="Proteomes" id="UP000291713"/>
    </source>
</evidence>
<feature type="region of interest" description="Disordered" evidence="1">
    <location>
        <begin position="340"/>
        <end position="360"/>
    </location>
</feature>
<evidence type="ECO:0000256" key="1">
    <source>
        <dbReference type="SAM" id="MobiDB-lite"/>
    </source>
</evidence>
<dbReference type="AlphaFoldDB" id="A0A1D7UP71"/>
<dbReference type="Proteomes" id="UP000292692">
    <property type="component" value="Unassembled WGS sequence"/>
</dbReference>
<organism evidence="2 6">
    <name type="scientific">Bifidobacterium longum subsp. longum</name>
    <dbReference type="NCBI Taxonomy" id="1679"/>
    <lineage>
        <taxon>Bacteria</taxon>
        <taxon>Bacillati</taxon>
        <taxon>Actinomycetota</taxon>
        <taxon>Actinomycetes</taxon>
        <taxon>Bifidobacteriales</taxon>
        <taxon>Bifidobacteriaceae</taxon>
        <taxon>Bifidobacterium</taxon>
    </lineage>
</organism>
<protein>
    <submittedName>
        <fullName evidence="2">Uncharacterized protein</fullName>
    </submittedName>
</protein>
<accession>A0A1D7UP71</accession>
<dbReference type="EMBL" id="SHSV01000017">
    <property type="protein sequence ID" value="TCF45917.1"/>
    <property type="molecule type" value="Genomic_DNA"/>
</dbReference>
<proteinExistence type="predicted"/>
<reference evidence="2" key="2">
    <citation type="submission" date="2019-02" db="EMBL/GenBank/DDBJ databases">
        <authorList>
            <person name="Odamaki T."/>
        </authorList>
    </citation>
    <scope>NUCLEOTIDE SEQUENCE</scope>
    <source>
        <strain evidence="2">MCC10102</strain>
        <strain evidence="3">MCC10116</strain>
        <strain evidence="4">MCC10120</strain>
    </source>
</reference>
<dbReference type="Proteomes" id="UP000292787">
    <property type="component" value="Unassembled WGS sequence"/>
</dbReference>
<evidence type="ECO:0000313" key="4">
    <source>
        <dbReference type="EMBL" id="TCF95117.1"/>
    </source>
</evidence>
<comment type="caution">
    <text evidence="2">The sequence shown here is derived from an EMBL/GenBank/DDBJ whole genome shotgun (WGS) entry which is preliminary data.</text>
</comment>
<evidence type="ECO:0000313" key="7">
    <source>
        <dbReference type="Proteomes" id="UP000292787"/>
    </source>
</evidence>
<dbReference type="EMBL" id="SHTF01000008">
    <property type="protein sequence ID" value="TCF64951.1"/>
    <property type="molecule type" value="Genomic_DNA"/>
</dbReference>
<evidence type="ECO:0000313" key="6">
    <source>
        <dbReference type="Proteomes" id="UP000292692"/>
    </source>
</evidence>